<name>A0ABQ9ESL1_TEGGR</name>
<keyword evidence="5" id="KW-1185">Reference proteome</keyword>
<comment type="similarity">
    <text evidence="1">Belongs to the zygin family.</text>
</comment>
<comment type="caution">
    <text evidence="4">The sequence shown here is derived from an EMBL/GenBank/DDBJ whole genome shotgun (WGS) entry which is preliminary data.</text>
</comment>
<organism evidence="4 5">
    <name type="scientific">Tegillarca granosa</name>
    <name type="common">Malaysian cockle</name>
    <name type="synonym">Anadara granosa</name>
    <dbReference type="NCBI Taxonomy" id="220873"/>
    <lineage>
        <taxon>Eukaryota</taxon>
        <taxon>Metazoa</taxon>
        <taxon>Spiralia</taxon>
        <taxon>Lophotrochozoa</taxon>
        <taxon>Mollusca</taxon>
        <taxon>Bivalvia</taxon>
        <taxon>Autobranchia</taxon>
        <taxon>Pteriomorphia</taxon>
        <taxon>Arcoida</taxon>
        <taxon>Arcoidea</taxon>
        <taxon>Arcidae</taxon>
        <taxon>Tegillarca</taxon>
    </lineage>
</organism>
<sequence>MRGLKMAELKFEAPLAKFENEDWNEYNEFQGANNLEKSDFDNSNKISTFPVNMERPDNVTNEHFVEQFSGSLEDLVNTFDEKITKCFCNFEEKVEKFAPVQIRSQEEIMNDCQMWWTITGNYGNILPIDWSKSYAKQLQTKVLNLEEIKECESPNLSLSDDEELAQAFDMHSMIVHTLSNSDPEHVATADEVIDEIENMMMQFLTTVIPYHTFEGPPTSEQLQIYIKILQAINEDSPTVPTLLTDYILKDIVSDYLVNNGPVINHLVSYSFLL</sequence>
<reference evidence="4 5" key="1">
    <citation type="submission" date="2022-12" db="EMBL/GenBank/DDBJ databases">
        <title>Chromosome-level genome of Tegillarca granosa.</title>
        <authorList>
            <person name="Kim J."/>
        </authorList>
    </citation>
    <scope>NUCLEOTIDE SEQUENCE [LARGE SCALE GENOMIC DNA]</scope>
    <source>
        <strain evidence="4">Teg-2019</strain>
        <tissue evidence="4">Adductor muscle</tissue>
    </source>
</reference>
<evidence type="ECO:0000313" key="4">
    <source>
        <dbReference type="EMBL" id="KAJ8308183.1"/>
    </source>
</evidence>
<gene>
    <name evidence="4" type="ORF">KUTeg_013057</name>
</gene>
<keyword evidence="3" id="KW-0175">Coiled coil</keyword>
<evidence type="ECO:0000256" key="2">
    <source>
        <dbReference type="ARBA" id="ARBA00022553"/>
    </source>
</evidence>
<evidence type="ECO:0000256" key="3">
    <source>
        <dbReference type="ARBA" id="ARBA00023054"/>
    </source>
</evidence>
<proteinExistence type="inferred from homology"/>
<dbReference type="PANTHER" id="PTHR12394:SF12">
    <property type="entry name" value="LD08195P"/>
    <property type="match status" value="1"/>
</dbReference>
<dbReference type="Pfam" id="PF07763">
    <property type="entry name" value="FEZ"/>
    <property type="match status" value="1"/>
</dbReference>
<evidence type="ECO:0008006" key="6">
    <source>
        <dbReference type="Google" id="ProtNLM"/>
    </source>
</evidence>
<evidence type="ECO:0000256" key="1">
    <source>
        <dbReference type="ARBA" id="ARBA00006788"/>
    </source>
</evidence>
<protein>
    <recommendedName>
        <fullName evidence="6">Fasciculation and elongation protein zeta-2</fullName>
    </recommendedName>
</protein>
<dbReference type="EMBL" id="JARBDR010000657">
    <property type="protein sequence ID" value="KAJ8308183.1"/>
    <property type="molecule type" value="Genomic_DNA"/>
</dbReference>
<keyword evidence="2" id="KW-0597">Phosphoprotein</keyword>
<accession>A0ABQ9ESL1</accession>
<dbReference type="PANTHER" id="PTHR12394">
    <property type="entry name" value="ZYGIN"/>
    <property type="match status" value="1"/>
</dbReference>
<dbReference type="InterPro" id="IPR011680">
    <property type="entry name" value="FEZ"/>
</dbReference>
<evidence type="ECO:0000313" key="5">
    <source>
        <dbReference type="Proteomes" id="UP001217089"/>
    </source>
</evidence>
<dbReference type="Proteomes" id="UP001217089">
    <property type="component" value="Unassembled WGS sequence"/>
</dbReference>